<dbReference type="GO" id="GO:0003677">
    <property type="term" value="F:DNA binding"/>
    <property type="evidence" value="ECO:0007669"/>
    <property type="project" value="InterPro"/>
</dbReference>
<evidence type="ECO:0000259" key="1">
    <source>
        <dbReference type="SMART" id="SM00530"/>
    </source>
</evidence>
<keyword evidence="3" id="KW-1185">Reference proteome</keyword>
<evidence type="ECO:0000313" key="2">
    <source>
        <dbReference type="EMBL" id="TBL81846.1"/>
    </source>
</evidence>
<feature type="domain" description="HTH cro/C1-type" evidence="1">
    <location>
        <begin position="15"/>
        <end position="87"/>
    </location>
</feature>
<organism evidence="2 3">
    <name type="scientific">Paenibacillus thalictri</name>
    <dbReference type="NCBI Taxonomy" id="2527873"/>
    <lineage>
        <taxon>Bacteria</taxon>
        <taxon>Bacillati</taxon>
        <taxon>Bacillota</taxon>
        <taxon>Bacilli</taxon>
        <taxon>Bacillales</taxon>
        <taxon>Paenibacillaceae</taxon>
        <taxon>Paenibacillus</taxon>
    </lineage>
</organism>
<dbReference type="CDD" id="cd00093">
    <property type="entry name" value="HTH_XRE"/>
    <property type="match status" value="1"/>
</dbReference>
<dbReference type="Gene3D" id="3.30.450.180">
    <property type="match status" value="1"/>
</dbReference>
<dbReference type="InterPro" id="IPR041413">
    <property type="entry name" value="MLTR_LBD"/>
</dbReference>
<dbReference type="InterPro" id="IPR001387">
    <property type="entry name" value="Cro/C1-type_HTH"/>
</dbReference>
<dbReference type="Pfam" id="PF17765">
    <property type="entry name" value="MLTR_LBD"/>
    <property type="match status" value="1"/>
</dbReference>
<sequence>MESSTHGRLQELAQFLRARRARVTPEQAGLTFSGRRRTPGLRRGEVALLAGISVDWYTWLEQARNIQVSTQVLDSIARALQLDANERNHLFMLALQQLPADLTPAEGEITRTLQSFLDQQGTSPAYVSDQRLTIVAWNRSASLIYGKYEEMTPRERNSVWRTFTSPYVRRMLQSHWESHARHRLAQFRACYGKFVGDPWWTELIEDLSRASAEFRAWWPQHDVLNGPEGLKINHHPTAGRLVFEQISFSVMDQPHLTVTINIPSTDDDTVAKLQKFLVEGTAVTP</sequence>
<name>A0A4Q9DZI0_9BACL</name>
<evidence type="ECO:0000313" key="3">
    <source>
        <dbReference type="Proteomes" id="UP000293142"/>
    </source>
</evidence>
<dbReference type="SMART" id="SM00530">
    <property type="entry name" value="HTH_XRE"/>
    <property type="match status" value="1"/>
</dbReference>
<dbReference type="EMBL" id="SIRE01000002">
    <property type="protein sequence ID" value="TBL81846.1"/>
    <property type="molecule type" value="Genomic_DNA"/>
</dbReference>
<gene>
    <name evidence="2" type="ORF">EYB31_02335</name>
</gene>
<proteinExistence type="predicted"/>
<accession>A0A4Q9DZI0</accession>
<dbReference type="Pfam" id="PF13560">
    <property type="entry name" value="HTH_31"/>
    <property type="match status" value="1"/>
</dbReference>
<dbReference type="SUPFAM" id="SSF47413">
    <property type="entry name" value="lambda repressor-like DNA-binding domains"/>
    <property type="match status" value="1"/>
</dbReference>
<dbReference type="OrthoDB" id="5346389at2"/>
<dbReference type="Gene3D" id="1.10.260.40">
    <property type="entry name" value="lambda repressor-like DNA-binding domains"/>
    <property type="match status" value="1"/>
</dbReference>
<protein>
    <submittedName>
        <fullName evidence="2">XRE family transcriptional regulator</fullName>
    </submittedName>
</protein>
<dbReference type="InterPro" id="IPR010982">
    <property type="entry name" value="Lambda_DNA-bd_dom_sf"/>
</dbReference>
<comment type="caution">
    <text evidence="2">The sequence shown here is derived from an EMBL/GenBank/DDBJ whole genome shotgun (WGS) entry which is preliminary data.</text>
</comment>
<dbReference type="PANTHER" id="PTHR35010">
    <property type="entry name" value="BLL4672 PROTEIN-RELATED"/>
    <property type="match status" value="1"/>
</dbReference>
<dbReference type="Proteomes" id="UP000293142">
    <property type="component" value="Unassembled WGS sequence"/>
</dbReference>
<reference evidence="2 3" key="1">
    <citation type="submission" date="2019-02" db="EMBL/GenBank/DDBJ databases">
        <title>Paenibacillus sp. nov., isolated from surface-sterilized tissue of Thalictrum simplex L.</title>
        <authorList>
            <person name="Tuo L."/>
        </authorList>
    </citation>
    <scope>NUCLEOTIDE SEQUENCE [LARGE SCALE GENOMIC DNA]</scope>
    <source>
        <strain evidence="2 3">N2SHLJ1</strain>
    </source>
</reference>
<dbReference type="RefSeq" id="WP_131011631.1">
    <property type="nucleotide sequence ID" value="NZ_SIRE01000002.1"/>
</dbReference>
<dbReference type="AlphaFoldDB" id="A0A4Q9DZI0"/>